<protein>
    <submittedName>
        <fullName evidence="4">Pirin-like C-terminal cupin domain-containing protein</fullName>
    </submittedName>
</protein>
<dbReference type="PANTHER" id="PTHR43594:SF1">
    <property type="entry name" value="QUERCETIN 2,3-DIOXYGENASE PA2418-RELATED"/>
    <property type="match status" value="1"/>
</dbReference>
<dbReference type="RefSeq" id="WP_279524464.1">
    <property type="nucleotide sequence ID" value="NZ_JARVII010000013.1"/>
</dbReference>
<comment type="caution">
    <text evidence="4">The sequence shown here is derived from an EMBL/GenBank/DDBJ whole genome shotgun (WGS) entry which is preliminary data.</text>
</comment>
<accession>A0AAW6RLE5</accession>
<dbReference type="InterPro" id="IPR011051">
    <property type="entry name" value="RmlC_Cupin_sf"/>
</dbReference>
<dbReference type="Pfam" id="PF05726">
    <property type="entry name" value="Pirin_C"/>
    <property type="match status" value="1"/>
</dbReference>
<dbReference type="Pfam" id="PF02678">
    <property type="entry name" value="Pirin"/>
    <property type="match status" value="1"/>
</dbReference>
<comment type="similarity">
    <text evidence="1">Belongs to the pirin family.</text>
</comment>
<sequence length="286" mass="30194">MKKVVVGVSRALSPHPVGNAFEEQLFFTYDGMGRQTNAAIRATHAACASAPAGASTGAQAFCGLECVTLLLQGGLRVRDSAGHDHTLAAGDVLWNGAGRGLLREERPSPGAPLEQVSLWINLPAQYKLTEPHCQLIRSASIPALSLPGETGSLRLIAGEWQGQLGPAETVQSLQLWDLTLKAGQKTDLPLQNGWYAVLLTLTGTLRISHWLHPVGPLQTAMLDAFGDEAGLHAEGDEDVRAILVSAQPLNEAISGQDGLVMNTPEQLAHMQQALAQGAFGALPALD</sequence>
<evidence type="ECO:0000313" key="5">
    <source>
        <dbReference type="Proteomes" id="UP001237156"/>
    </source>
</evidence>
<organism evidence="4 5">
    <name type="scientific">Ottowia cancrivicina</name>
    <dbReference type="NCBI Taxonomy" id="3040346"/>
    <lineage>
        <taxon>Bacteria</taxon>
        <taxon>Pseudomonadati</taxon>
        <taxon>Pseudomonadota</taxon>
        <taxon>Betaproteobacteria</taxon>
        <taxon>Burkholderiales</taxon>
        <taxon>Comamonadaceae</taxon>
        <taxon>Ottowia</taxon>
    </lineage>
</organism>
<keyword evidence="5" id="KW-1185">Reference proteome</keyword>
<evidence type="ECO:0000313" key="4">
    <source>
        <dbReference type="EMBL" id="MDG9699592.1"/>
    </source>
</evidence>
<dbReference type="CDD" id="cd02247">
    <property type="entry name" value="cupin_pirin_C"/>
    <property type="match status" value="1"/>
</dbReference>
<gene>
    <name evidence="4" type="ORF">QB898_07700</name>
</gene>
<dbReference type="Gene3D" id="2.60.120.10">
    <property type="entry name" value="Jelly Rolls"/>
    <property type="match status" value="1"/>
</dbReference>
<proteinExistence type="inferred from homology"/>
<evidence type="ECO:0000259" key="3">
    <source>
        <dbReference type="Pfam" id="PF05726"/>
    </source>
</evidence>
<evidence type="ECO:0000256" key="1">
    <source>
        <dbReference type="RuleBase" id="RU003457"/>
    </source>
</evidence>
<dbReference type="InterPro" id="IPR003829">
    <property type="entry name" value="Pirin_N_dom"/>
</dbReference>
<reference evidence="4 5" key="1">
    <citation type="submission" date="2023-04" db="EMBL/GenBank/DDBJ databases">
        <title>Ottowia paracancer sp. nov., isolated from human stomach.</title>
        <authorList>
            <person name="Song Y."/>
        </authorList>
    </citation>
    <scope>NUCLEOTIDE SEQUENCE [LARGE SCALE GENOMIC DNA]</scope>
    <source>
        <strain evidence="4 5">10c7w1</strain>
    </source>
</reference>
<dbReference type="InterPro" id="IPR014710">
    <property type="entry name" value="RmlC-like_jellyroll"/>
</dbReference>
<feature type="domain" description="Pirin N-terminal" evidence="2">
    <location>
        <begin position="53"/>
        <end position="120"/>
    </location>
</feature>
<evidence type="ECO:0000259" key="2">
    <source>
        <dbReference type="Pfam" id="PF02678"/>
    </source>
</evidence>
<dbReference type="Proteomes" id="UP001237156">
    <property type="component" value="Unassembled WGS sequence"/>
</dbReference>
<dbReference type="InterPro" id="IPR053186">
    <property type="entry name" value="QDO-related"/>
</dbReference>
<dbReference type="SUPFAM" id="SSF51182">
    <property type="entry name" value="RmlC-like cupins"/>
    <property type="match status" value="1"/>
</dbReference>
<dbReference type="InterPro" id="IPR008778">
    <property type="entry name" value="Pirin_C_dom"/>
</dbReference>
<dbReference type="EMBL" id="JARVII010000013">
    <property type="protein sequence ID" value="MDG9699592.1"/>
    <property type="molecule type" value="Genomic_DNA"/>
</dbReference>
<dbReference type="PANTHER" id="PTHR43594">
    <property type="entry name" value="QUERCETIN 2,3-DIOXYGENASE"/>
    <property type="match status" value="1"/>
</dbReference>
<feature type="domain" description="Pirin C-terminal" evidence="3">
    <location>
        <begin position="176"/>
        <end position="280"/>
    </location>
</feature>
<dbReference type="AlphaFoldDB" id="A0AAW6RLE5"/>
<name>A0AAW6RLE5_9BURK</name>